<dbReference type="InterPro" id="IPR050445">
    <property type="entry name" value="Bact_polysacc_biosynth/exp"/>
</dbReference>
<feature type="transmembrane region" description="Helical" evidence="8">
    <location>
        <begin position="25"/>
        <end position="47"/>
    </location>
</feature>
<evidence type="ECO:0000256" key="1">
    <source>
        <dbReference type="ARBA" id="ARBA00004651"/>
    </source>
</evidence>
<keyword evidence="4 8" id="KW-0812">Transmembrane</keyword>
<evidence type="ECO:0000259" key="9">
    <source>
        <dbReference type="Pfam" id="PF02706"/>
    </source>
</evidence>
<evidence type="ECO:0000256" key="5">
    <source>
        <dbReference type="ARBA" id="ARBA00022989"/>
    </source>
</evidence>
<dbReference type="InterPro" id="IPR003856">
    <property type="entry name" value="LPS_length_determ_N"/>
</dbReference>
<dbReference type="GO" id="GO:0005886">
    <property type="term" value="C:plasma membrane"/>
    <property type="evidence" value="ECO:0007669"/>
    <property type="project" value="UniProtKB-SubCell"/>
</dbReference>
<proteinExistence type="inferred from homology"/>
<feature type="region of interest" description="Disordered" evidence="7">
    <location>
        <begin position="227"/>
        <end position="252"/>
    </location>
</feature>
<evidence type="ECO:0000256" key="6">
    <source>
        <dbReference type="ARBA" id="ARBA00023136"/>
    </source>
</evidence>
<keyword evidence="6 8" id="KW-0472">Membrane</keyword>
<dbReference type="PANTHER" id="PTHR32309">
    <property type="entry name" value="TYROSINE-PROTEIN KINASE"/>
    <property type="match status" value="1"/>
</dbReference>
<dbReference type="GO" id="GO:0004713">
    <property type="term" value="F:protein tyrosine kinase activity"/>
    <property type="evidence" value="ECO:0007669"/>
    <property type="project" value="TreeGrafter"/>
</dbReference>
<evidence type="ECO:0000313" key="11">
    <source>
        <dbReference type="Proteomes" id="UP000078383"/>
    </source>
</evidence>
<feature type="domain" description="Polysaccharide chain length determinant N-terminal" evidence="9">
    <location>
        <begin position="11"/>
        <end position="99"/>
    </location>
</feature>
<accession>A0A174Z8G0</accession>
<evidence type="ECO:0000256" key="3">
    <source>
        <dbReference type="ARBA" id="ARBA00022475"/>
    </source>
</evidence>
<dbReference type="EMBL" id="CZBX01000001">
    <property type="protein sequence ID" value="CUQ80568.1"/>
    <property type="molecule type" value="Genomic_DNA"/>
</dbReference>
<reference evidence="10 11" key="1">
    <citation type="submission" date="2015-09" db="EMBL/GenBank/DDBJ databases">
        <authorList>
            <consortium name="Pathogen Informatics"/>
        </authorList>
    </citation>
    <scope>NUCLEOTIDE SEQUENCE [LARGE SCALE GENOMIC DNA]</scope>
    <source>
        <strain evidence="10 11">2789STDY5834889</strain>
    </source>
</reference>
<dbReference type="Proteomes" id="UP000078383">
    <property type="component" value="Unassembled WGS sequence"/>
</dbReference>
<dbReference type="Pfam" id="PF02706">
    <property type="entry name" value="Wzz"/>
    <property type="match status" value="1"/>
</dbReference>
<comment type="subcellular location">
    <subcellularLocation>
        <location evidence="1">Cell membrane</location>
        <topology evidence="1">Multi-pass membrane protein</topology>
    </subcellularLocation>
</comment>
<dbReference type="OrthoDB" id="2360475at2"/>
<gene>
    <name evidence="10" type="primary">cap8A</name>
    <name evidence="10" type="ORF">ERS852502_00034</name>
</gene>
<dbReference type="PANTHER" id="PTHR32309:SF13">
    <property type="entry name" value="FERRIC ENTEROBACTIN TRANSPORT PROTEIN FEPE"/>
    <property type="match status" value="1"/>
</dbReference>
<feature type="transmembrane region" description="Helical" evidence="8">
    <location>
        <begin position="180"/>
        <end position="201"/>
    </location>
</feature>
<protein>
    <submittedName>
        <fullName evidence="10">Capsular polysaccharide type 8 biosynthesis protein cap8A</fullName>
    </submittedName>
</protein>
<keyword evidence="5 8" id="KW-1133">Transmembrane helix</keyword>
<dbReference type="AlphaFoldDB" id="A0A174Z8G0"/>
<organism evidence="10 11">
    <name type="scientific">[Ruminococcus] torques</name>
    <dbReference type="NCBI Taxonomy" id="33039"/>
    <lineage>
        <taxon>Bacteria</taxon>
        <taxon>Bacillati</taxon>
        <taxon>Bacillota</taxon>
        <taxon>Clostridia</taxon>
        <taxon>Lachnospirales</taxon>
        <taxon>Lachnospiraceae</taxon>
        <taxon>Mediterraneibacter</taxon>
    </lineage>
</organism>
<feature type="compositionally biased region" description="Basic residues" evidence="7">
    <location>
        <begin position="236"/>
        <end position="252"/>
    </location>
</feature>
<sequence>MGKTHDDDEVEIDLRELFYALKKHILIIFAALLAGAVIAGAATKIFITPVYSATSTMLVLTKETTLSSLADLQIGSQLTKDYNILITSRTVLQDVVDELNLDMDYKALKGCITVDNPTDTRILSITATSTDPEMAKKIADTLAKTSSDFIGDKMEVTPPKIIEEGEVPTVKTSPNTKKNVMVGALAGFVLSAGVIILLTLMDDTIKSEDDIEKYLGLTTLATIPDRKDFITGKGPRNSRKSAKKKKSKRRKK</sequence>
<evidence type="ECO:0000256" key="7">
    <source>
        <dbReference type="SAM" id="MobiDB-lite"/>
    </source>
</evidence>
<comment type="similarity">
    <text evidence="2">Belongs to the CpsC/CapA family.</text>
</comment>
<evidence type="ECO:0000313" key="10">
    <source>
        <dbReference type="EMBL" id="CUQ80568.1"/>
    </source>
</evidence>
<name>A0A174Z8G0_9FIRM</name>
<keyword evidence="3" id="KW-1003">Cell membrane</keyword>
<dbReference type="RefSeq" id="WP_055170382.1">
    <property type="nucleotide sequence ID" value="NZ_CZBX01000001.1"/>
</dbReference>
<evidence type="ECO:0000256" key="2">
    <source>
        <dbReference type="ARBA" id="ARBA00006683"/>
    </source>
</evidence>
<evidence type="ECO:0000256" key="4">
    <source>
        <dbReference type="ARBA" id="ARBA00022692"/>
    </source>
</evidence>
<evidence type="ECO:0000256" key="8">
    <source>
        <dbReference type="SAM" id="Phobius"/>
    </source>
</evidence>